<evidence type="ECO:0000259" key="1">
    <source>
        <dbReference type="Pfam" id="PF13643"/>
    </source>
</evidence>
<reference evidence="2 3" key="1">
    <citation type="journal article" date="2013" name="Genome Announc.">
        <title>The Draft Genome Sequence of Sphingomonas paucimobilis Strain HER1398 (Proteobacteria), Host to the Giant PAU Phage, Indicates That It Is a Member of the Genus Sphingobacterium (Bacteroidetes).</title>
        <authorList>
            <person name="White R.A.III."/>
            <person name="Suttle C.A."/>
        </authorList>
    </citation>
    <scope>NUCLEOTIDE SEQUENCE [LARGE SCALE GENOMIC DNA]</scope>
    <source>
        <strain evidence="2 3">HER1398</strain>
    </source>
</reference>
<comment type="caution">
    <text evidence="2">The sequence shown here is derived from an EMBL/GenBank/DDBJ whole genome shotgun (WGS) entry which is preliminary data.</text>
</comment>
<accession>U2HX03</accession>
<dbReference type="PATRIC" id="fig|1346330.5.peg.1481"/>
<evidence type="ECO:0000313" key="3">
    <source>
        <dbReference type="Proteomes" id="UP000016584"/>
    </source>
</evidence>
<protein>
    <recommendedName>
        <fullName evidence="1">DUF4145 domain-containing protein</fullName>
    </recommendedName>
</protein>
<organism evidence="2 3">
    <name type="scientific">Sphingobacterium paucimobilis HER1398</name>
    <dbReference type="NCBI Taxonomy" id="1346330"/>
    <lineage>
        <taxon>Bacteria</taxon>
        <taxon>Pseudomonadati</taxon>
        <taxon>Bacteroidota</taxon>
        <taxon>Sphingobacteriia</taxon>
        <taxon>Sphingobacteriales</taxon>
        <taxon>Sphingobacteriaceae</taxon>
        <taxon>Sphingobacterium</taxon>
    </lineage>
</organism>
<dbReference type="InterPro" id="IPR025285">
    <property type="entry name" value="DUF4145"/>
</dbReference>
<keyword evidence="3" id="KW-1185">Reference proteome</keyword>
<dbReference type="AlphaFoldDB" id="U2HX03"/>
<feature type="domain" description="DUF4145" evidence="1">
    <location>
        <begin position="92"/>
        <end position="177"/>
    </location>
</feature>
<proteinExistence type="predicted"/>
<dbReference type="Pfam" id="PF13643">
    <property type="entry name" value="DUF4145"/>
    <property type="match status" value="1"/>
</dbReference>
<dbReference type="EMBL" id="ATDL01000011">
    <property type="protein sequence ID" value="ERJ60037.1"/>
    <property type="molecule type" value="Genomic_DNA"/>
</dbReference>
<sequence length="211" mass="24189">MLVECESCLAKVQVAVIGSYIRQFEPDWMYNVQFSLCKCPVCLNPILIEQELDFPPFEQDPEWGNPKIIYPHNSFHINPVIPQSLNRSLLESIKCFKAGALTASIIMSRKTLEAFCIEKGIKENNLALSIKKLKEEGIINDQIYEWANGLRLAGNKAAHGFDTDFEHLDAKDVLDFTIAILDFTYSFKDKFEKFKIRVNQTDELMSTTRTE</sequence>
<name>U2HX03_9SPHI</name>
<dbReference type="Proteomes" id="UP000016584">
    <property type="component" value="Unassembled WGS sequence"/>
</dbReference>
<dbReference type="STRING" id="1346330.M472_14830"/>
<dbReference type="eggNOG" id="COG1413">
    <property type="taxonomic scope" value="Bacteria"/>
</dbReference>
<evidence type="ECO:0000313" key="2">
    <source>
        <dbReference type="EMBL" id="ERJ60037.1"/>
    </source>
</evidence>
<gene>
    <name evidence="2" type="ORF">M472_14830</name>
</gene>